<name>A0A7S3XQX7_HETAK</name>
<sequence length="152" mass="17075">MEAALRMGRKISELDIDVLRNQPVLPRAERIRRQKTADAAMNRRRRTRDFEASADEMRKELFPSAKRLIGSPIAADIWAKLASQDFIRRGEAFESPRLGIPTALPDSLPWEAVQEELQHWLERAVAGAGGGGGGGEGPIFFASQWRRRRRAG</sequence>
<dbReference type="EMBL" id="HBIU01017719">
    <property type="protein sequence ID" value="CAE0629561.1"/>
    <property type="molecule type" value="Transcribed_RNA"/>
</dbReference>
<proteinExistence type="predicted"/>
<gene>
    <name evidence="1" type="ORF">HAKA00212_LOCUS8244</name>
</gene>
<evidence type="ECO:0000313" key="1">
    <source>
        <dbReference type="EMBL" id="CAE0629561.1"/>
    </source>
</evidence>
<reference evidence="1" key="1">
    <citation type="submission" date="2021-01" db="EMBL/GenBank/DDBJ databases">
        <authorList>
            <person name="Corre E."/>
            <person name="Pelletier E."/>
            <person name="Niang G."/>
            <person name="Scheremetjew M."/>
            <person name="Finn R."/>
            <person name="Kale V."/>
            <person name="Holt S."/>
            <person name="Cochrane G."/>
            <person name="Meng A."/>
            <person name="Brown T."/>
            <person name="Cohen L."/>
        </authorList>
    </citation>
    <scope>NUCLEOTIDE SEQUENCE</scope>
    <source>
        <strain evidence="1">CCMP3107</strain>
    </source>
</reference>
<protein>
    <submittedName>
        <fullName evidence="1">Uncharacterized protein</fullName>
    </submittedName>
</protein>
<dbReference type="AlphaFoldDB" id="A0A7S3XQX7"/>
<accession>A0A7S3XQX7</accession>
<organism evidence="1">
    <name type="scientific">Heterosigma akashiwo</name>
    <name type="common">Chromophytic alga</name>
    <name type="synonym">Heterosigma carterae</name>
    <dbReference type="NCBI Taxonomy" id="2829"/>
    <lineage>
        <taxon>Eukaryota</taxon>
        <taxon>Sar</taxon>
        <taxon>Stramenopiles</taxon>
        <taxon>Ochrophyta</taxon>
        <taxon>Raphidophyceae</taxon>
        <taxon>Chattonellales</taxon>
        <taxon>Chattonellaceae</taxon>
        <taxon>Heterosigma</taxon>
    </lineage>
</organism>